<gene>
    <name evidence="1" type="ORF">K443DRAFT_180113</name>
</gene>
<reference evidence="1 2" key="1">
    <citation type="submission" date="2014-04" db="EMBL/GenBank/DDBJ databases">
        <authorList>
            <consortium name="DOE Joint Genome Institute"/>
            <person name="Kuo A."/>
            <person name="Kohler A."/>
            <person name="Nagy L.G."/>
            <person name="Floudas D."/>
            <person name="Copeland A."/>
            <person name="Barry K.W."/>
            <person name="Cichocki N."/>
            <person name="Veneault-Fourrey C."/>
            <person name="LaButti K."/>
            <person name="Lindquist E.A."/>
            <person name="Lipzen A."/>
            <person name="Lundell T."/>
            <person name="Morin E."/>
            <person name="Murat C."/>
            <person name="Sun H."/>
            <person name="Tunlid A."/>
            <person name="Henrissat B."/>
            <person name="Grigoriev I.V."/>
            <person name="Hibbett D.S."/>
            <person name="Martin F."/>
            <person name="Nordberg H.P."/>
            <person name="Cantor M.N."/>
            <person name="Hua S.X."/>
        </authorList>
    </citation>
    <scope>NUCLEOTIDE SEQUENCE [LARGE SCALE GENOMIC DNA]</scope>
    <source>
        <strain evidence="1 2">LaAM-08-1</strain>
    </source>
</reference>
<dbReference type="Proteomes" id="UP000054477">
    <property type="component" value="Unassembled WGS sequence"/>
</dbReference>
<name>A0A0C9X266_9AGAR</name>
<keyword evidence="2" id="KW-1185">Reference proteome</keyword>
<evidence type="ECO:0000313" key="2">
    <source>
        <dbReference type="Proteomes" id="UP000054477"/>
    </source>
</evidence>
<protein>
    <submittedName>
        <fullName evidence="1">Uncharacterized protein</fullName>
    </submittedName>
</protein>
<proteinExistence type="predicted"/>
<accession>A0A0C9X266</accession>
<reference evidence="2" key="2">
    <citation type="submission" date="2015-01" db="EMBL/GenBank/DDBJ databases">
        <title>Evolutionary Origins and Diversification of the Mycorrhizal Mutualists.</title>
        <authorList>
            <consortium name="DOE Joint Genome Institute"/>
            <consortium name="Mycorrhizal Genomics Consortium"/>
            <person name="Kohler A."/>
            <person name="Kuo A."/>
            <person name="Nagy L.G."/>
            <person name="Floudas D."/>
            <person name="Copeland A."/>
            <person name="Barry K.W."/>
            <person name="Cichocki N."/>
            <person name="Veneault-Fourrey C."/>
            <person name="LaButti K."/>
            <person name="Lindquist E.A."/>
            <person name="Lipzen A."/>
            <person name="Lundell T."/>
            <person name="Morin E."/>
            <person name="Murat C."/>
            <person name="Riley R."/>
            <person name="Ohm R."/>
            <person name="Sun H."/>
            <person name="Tunlid A."/>
            <person name="Henrissat B."/>
            <person name="Grigoriev I.V."/>
            <person name="Hibbett D.S."/>
            <person name="Martin F."/>
        </authorList>
    </citation>
    <scope>NUCLEOTIDE SEQUENCE [LARGE SCALE GENOMIC DNA]</scope>
    <source>
        <strain evidence="2">LaAM-08-1</strain>
    </source>
</reference>
<organism evidence="1 2">
    <name type="scientific">Laccaria amethystina LaAM-08-1</name>
    <dbReference type="NCBI Taxonomy" id="1095629"/>
    <lineage>
        <taxon>Eukaryota</taxon>
        <taxon>Fungi</taxon>
        <taxon>Dikarya</taxon>
        <taxon>Basidiomycota</taxon>
        <taxon>Agaricomycotina</taxon>
        <taxon>Agaricomycetes</taxon>
        <taxon>Agaricomycetidae</taxon>
        <taxon>Agaricales</taxon>
        <taxon>Agaricineae</taxon>
        <taxon>Hydnangiaceae</taxon>
        <taxon>Laccaria</taxon>
    </lineage>
</organism>
<dbReference type="AlphaFoldDB" id="A0A0C9X266"/>
<dbReference type="EMBL" id="KN838653">
    <property type="protein sequence ID" value="KIJ99150.1"/>
    <property type="molecule type" value="Genomic_DNA"/>
</dbReference>
<dbReference type="HOGENOM" id="CLU_2109403_0_0_1"/>
<evidence type="ECO:0000313" key="1">
    <source>
        <dbReference type="EMBL" id="KIJ99150.1"/>
    </source>
</evidence>
<sequence>MTIKLDGHLLRHPMDNKKSLRNTGQTVEIRGRSGIKPLDASSQSPVAKTLFATTHNSTNGFFLYHLYLHRFHPHQQRVGWFRQQRLLHHRLSALACAHSPRLYYSTASEFYVSWR</sequence>